<feature type="region of interest" description="Disordered" evidence="2">
    <location>
        <begin position="424"/>
        <end position="451"/>
    </location>
</feature>
<keyword evidence="1" id="KW-0238">DNA-binding</keyword>
<dbReference type="CDD" id="cd04481">
    <property type="entry name" value="RPA1_DBD_B_like"/>
    <property type="match status" value="1"/>
</dbReference>
<evidence type="ECO:0000313" key="5">
    <source>
        <dbReference type="EMBL" id="KAK1378802.1"/>
    </source>
</evidence>
<dbReference type="InterPro" id="IPR003871">
    <property type="entry name" value="RFA1B/D_OB_1st"/>
</dbReference>
<dbReference type="InterPro" id="IPR031657">
    <property type="entry name" value="REPA_OB_2"/>
</dbReference>
<feature type="region of interest" description="Disordered" evidence="2">
    <location>
        <begin position="463"/>
        <end position="499"/>
    </location>
</feature>
<evidence type="ECO:0000256" key="2">
    <source>
        <dbReference type="SAM" id="MobiDB-lite"/>
    </source>
</evidence>
<reference evidence="5" key="2">
    <citation type="submission" date="2023-05" db="EMBL/GenBank/DDBJ databases">
        <authorList>
            <person name="Schelkunov M.I."/>
        </authorList>
    </citation>
    <scope>NUCLEOTIDE SEQUENCE</scope>
    <source>
        <strain evidence="5">Hsosn_3</strain>
        <tissue evidence="5">Leaf</tissue>
    </source>
</reference>
<keyword evidence="6" id="KW-1185">Reference proteome</keyword>
<dbReference type="SUPFAM" id="SSF50249">
    <property type="entry name" value="Nucleic acid-binding proteins"/>
    <property type="match status" value="5"/>
</dbReference>
<reference evidence="5" key="1">
    <citation type="submission" date="2023-02" db="EMBL/GenBank/DDBJ databases">
        <title>Genome of toxic invasive species Heracleum sosnowskyi carries increased number of genes despite the absence of recent whole-genome duplications.</title>
        <authorList>
            <person name="Schelkunov M."/>
            <person name="Shtratnikova V."/>
            <person name="Makarenko M."/>
            <person name="Klepikova A."/>
            <person name="Omelchenko D."/>
            <person name="Novikova G."/>
            <person name="Obukhova E."/>
            <person name="Bogdanov V."/>
            <person name="Penin A."/>
            <person name="Logacheva M."/>
        </authorList>
    </citation>
    <scope>NUCLEOTIDE SEQUENCE</scope>
    <source>
        <strain evidence="5">Hsosn_3</strain>
        <tissue evidence="5">Leaf</tissue>
    </source>
</reference>
<organism evidence="5 6">
    <name type="scientific">Heracleum sosnowskyi</name>
    <dbReference type="NCBI Taxonomy" id="360622"/>
    <lineage>
        <taxon>Eukaryota</taxon>
        <taxon>Viridiplantae</taxon>
        <taxon>Streptophyta</taxon>
        <taxon>Embryophyta</taxon>
        <taxon>Tracheophyta</taxon>
        <taxon>Spermatophyta</taxon>
        <taxon>Magnoliopsida</taxon>
        <taxon>eudicotyledons</taxon>
        <taxon>Gunneridae</taxon>
        <taxon>Pentapetalae</taxon>
        <taxon>asterids</taxon>
        <taxon>campanulids</taxon>
        <taxon>Apiales</taxon>
        <taxon>Apiaceae</taxon>
        <taxon>Apioideae</taxon>
        <taxon>apioid superclade</taxon>
        <taxon>Tordylieae</taxon>
        <taxon>Tordyliinae</taxon>
        <taxon>Heracleum</taxon>
    </lineage>
</organism>
<accession>A0AAD8I458</accession>
<feature type="domain" description="Replication protein A OB" evidence="4">
    <location>
        <begin position="608"/>
        <end position="687"/>
    </location>
</feature>
<evidence type="ECO:0008006" key="7">
    <source>
        <dbReference type="Google" id="ProtNLM"/>
    </source>
</evidence>
<comment type="caution">
    <text evidence="5">The sequence shown here is derived from an EMBL/GenBank/DDBJ whole genome shotgun (WGS) entry which is preliminary data.</text>
</comment>
<evidence type="ECO:0000259" key="4">
    <source>
        <dbReference type="Pfam" id="PF16900"/>
    </source>
</evidence>
<dbReference type="Proteomes" id="UP001237642">
    <property type="component" value="Unassembled WGS sequence"/>
</dbReference>
<dbReference type="EMBL" id="JAUIZM010000006">
    <property type="protein sequence ID" value="KAK1378802.1"/>
    <property type="molecule type" value="Genomic_DNA"/>
</dbReference>
<evidence type="ECO:0000256" key="1">
    <source>
        <dbReference type="ARBA" id="ARBA00023125"/>
    </source>
</evidence>
<dbReference type="PANTHER" id="PTHR47165:SF4">
    <property type="entry name" value="OS03G0429900 PROTEIN"/>
    <property type="match status" value="1"/>
</dbReference>
<dbReference type="AlphaFoldDB" id="A0AAD8I458"/>
<sequence>MSFNNFSPITKLNASKIKWNIRVRAQAVWKGITRETKEFRGINMILVDDSRFRIHAFVSARFAHLFEKDLEEGQIYNISNFIVQEYTGVEFHRCVRFEKHIYFAEYTKLAKSLELGLRIPQCCFDFFDLKDLEKMECDKRFLCDVAGIVKDETELLDYVNDNQEQKKQKKFTITDGRSAVKVTFFDDFAENVENVLKKEKNYPIAIIIASAKIGRFLDELSLTNYPATRLYLNTNHDFVQNLKTRAKDPTFYKDMVVREDEHPEMMTVKDIKQLTDKYIAVNERFRCGKCGKYYPWPPKRFRVCLIGCDSTGGLAIMLGDREVRKLTGKTVFDITLDQAEGDEDKFPQVIKDFQNKYYKMVLKISAENVTKESDVYEAIDIANEGEENLSTEASLSISSPSAEDDNSVIQMEFNNTQTSMQMTPMVTPTVGKGSKNTKIRKTPESEDEVPDDMCISTFKNMTKKKDKMIDKKKSQKNTPPTGKSATKEQSLSFCGPQSSIENDHISLNKYQKNTKQKDTRIHGFVPGNIIDKHEMKLLEGNICSISNFSVKDYKTEEKFRCINSDKQIIFTTYTNVKTFHEDDVLIAKNIFDFYDLGDLSDIANQNVFLTDVIGFIEKDLPLAKLINKYGQQQTQIKFTIVDGRNSVNVTFWDSLAEEFEAALYVAQEFPIVIIIASAKITSWQGTNHPTPQVEISNVTATKFYMNYDYHDVANLRKMLRQPMFAKYSFTTQAEEKIETLSIAELRNLGINYIEKEVICQIKLNTVLETTYWNFYQCPSCYKEIEPVEGLFKCYRCADRNVPYPYKNWKLSVEAEDHSGRIEIVLMDREARTILGIYAPTKNEENMPSIVKLLENRYYTVKLEIKRSNIEQKSFTYVATGIYENPAQTNETGISETQNLNESATETSGSGYHLDDFSQLNFQSPDIKLKNKKKRSLGNKKK</sequence>
<dbReference type="GO" id="GO:0003677">
    <property type="term" value="F:DNA binding"/>
    <property type="evidence" value="ECO:0007669"/>
    <property type="project" value="UniProtKB-KW"/>
</dbReference>
<evidence type="ECO:0000313" key="6">
    <source>
        <dbReference type="Proteomes" id="UP001237642"/>
    </source>
</evidence>
<feature type="compositionally biased region" description="Polar residues" evidence="2">
    <location>
        <begin position="478"/>
        <end position="499"/>
    </location>
</feature>
<evidence type="ECO:0000259" key="3">
    <source>
        <dbReference type="Pfam" id="PF02721"/>
    </source>
</evidence>
<protein>
    <recommendedName>
        <fullName evidence="7">Replication factor A C-terminal domain-containing protein</fullName>
    </recommendedName>
</protein>
<dbReference type="Pfam" id="PF02721">
    <property type="entry name" value="DUF223"/>
    <property type="match status" value="1"/>
</dbReference>
<dbReference type="Gene3D" id="2.40.50.140">
    <property type="entry name" value="Nucleic acid-binding proteins"/>
    <property type="match status" value="6"/>
</dbReference>
<name>A0AAD8I458_9APIA</name>
<dbReference type="Pfam" id="PF16900">
    <property type="entry name" value="REPA_OB_2"/>
    <property type="match status" value="1"/>
</dbReference>
<proteinExistence type="predicted"/>
<feature type="domain" description="Replication protein A 70 kDa DNA-binding subunit B/D first OB fold" evidence="3">
    <location>
        <begin position="6"/>
        <end position="111"/>
    </location>
</feature>
<dbReference type="PANTHER" id="PTHR47165">
    <property type="entry name" value="OS03G0429900 PROTEIN"/>
    <property type="match status" value="1"/>
</dbReference>
<dbReference type="InterPro" id="IPR012340">
    <property type="entry name" value="NA-bd_OB-fold"/>
</dbReference>
<gene>
    <name evidence="5" type="ORF">POM88_025546</name>
</gene>